<name>A0A918MZ88_9ALTE</name>
<feature type="transmembrane region" description="Helical" evidence="1">
    <location>
        <begin position="34"/>
        <end position="54"/>
    </location>
</feature>
<evidence type="ECO:0000256" key="1">
    <source>
        <dbReference type="SAM" id="Phobius"/>
    </source>
</evidence>
<sequence length="56" mass="6333">MIKIIVLIPLILSLLWFGYLKLQGYSIAQGKQGFAYILVLSLVIAAFYSLMLFVTH</sequence>
<evidence type="ECO:0000313" key="3">
    <source>
        <dbReference type="Proteomes" id="UP000631300"/>
    </source>
</evidence>
<dbReference type="Proteomes" id="UP000631300">
    <property type="component" value="Unassembled WGS sequence"/>
</dbReference>
<comment type="caution">
    <text evidence="2">The sequence shown here is derived from an EMBL/GenBank/DDBJ whole genome shotgun (WGS) entry which is preliminary data.</text>
</comment>
<reference evidence="2" key="1">
    <citation type="journal article" date="2014" name="Int. J. Syst. Evol. Microbiol.">
        <title>Complete genome sequence of Corynebacterium casei LMG S-19264T (=DSM 44701T), isolated from a smear-ripened cheese.</title>
        <authorList>
            <consortium name="US DOE Joint Genome Institute (JGI-PGF)"/>
            <person name="Walter F."/>
            <person name="Albersmeier A."/>
            <person name="Kalinowski J."/>
            <person name="Ruckert C."/>
        </authorList>
    </citation>
    <scope>NUCLEOTIDE SEQUENCE</scope>
    <source>
        <strain evidence="2">KCTC 22164</strain>
    </source>
</reference>
<evidence type="ECO:0000313" key="2">
    <source>
        <dbReference type="EMBL" id="GGW86249.1"/>
    </source>
</evidence>
<dbReference type="AlphaFoldDB" id="A0A918MZ88"/>
<keyword evidence="1" id="KW-0472">Membrane</keyword>
<keyword evidence="3" id="KW-1185">Reference proteome</keyword>
<reference evidence="2" key="2">
    <citation type="submission" date="2020-09" db="EMBL/GenBank/DDBJ databases">
        <authorList>
            <person name="Sun Q."/>
            <person name="Kim S."/>
        </authorList>
    </citation>
    <scope>NUCLEOTIDE SEQUENCE</scope>
    <source>
        <strain evidence="2">KCTC 22164</strain>
    </source>
</reference>
<keyword evidence="1" id="KW-1133">Transmembrane helix</keyword>
<dbReference type="RefSeq" id="WP_189406021.1">
    <property type="nucleotide sequence ID" value="NZ_BMXP01000004.1"/>
</dbReference>
<organism evidence="2 3">
    <name type="scientific">Alteromonas halophila</name>
    <dbReference type="NCBI Taxonomy" id="516698"/>
    <lineage>
        <taxon>Bacteria</taxon>
        <taxon>Pseudomonadati</taxon>
        <taxon>Pseudomonadota</taxon>
        <taxon>Gammaproteobacteria</taxon>
        <taxon>Alteromonadales</taxon>
        <taxon>Alteromonadaceae</taxon>
        <taxon>Alteromonas/Salinimonas group</taxon>
        <taxon>Alteromonas</taxon>
    </lineage>
</organism>
<keyword evidence="1" id="KW-0812">Transmembrane</keyword>
<accession>A0A918MZ88</accession>
<dbReference type="EMBL" id="BMXP01000004">
    <property type="protein sequence ID" value="GGW86249.1"/>
    <property type="molecule type" value="Genomic_DNA"/>
</dbReference>
<protein>
    <submittedName>
        <fullName evidence="2">Uncharacterized protein</fullName>
    </submittedName>
</protein>
<gene>
    <name evidence="2" type="ORF">GCM10007391_19890</name>
</gene>
<proteinExistence type="predicted"/>
<feature type="transmembrane region" description="Helical" evidence="1">
    <location>
        <begin position="6"/>
        <end position="22"/>
    </location>
</feature>